<keyword evidence="2" id="KW-1003">Cell membrane</keyword>
<name>A0AAW9SQD3_CORAY</name>
<dbReference type="GO" id="GO:0005886">
    <property type="term" value="C:plasma membrane"/>
    <property type="evidence" value="ECO:0007669"/>
    <property type="project" value="UniProtKB-SubCell"/>
</dbReference>
<evidence type="ECO:0000256" key="4">
    <source>
        <dbReference type="ARBA" id="ARBA00022989"/>
    </source>
</evidence>
<evidence type="ECO:0000256" key="5">
    <source>
        <dbReference type="ARBA" id="ARBA00023136"/>
    </source>
</evidence>
<evidence type="ECO:0000313" key="7">
    <source>
        <dbReference type="EMBL" id="MEO3717375.1"/>
    </source>
</evidence>
<keyword evidence="5 6" id="KW-0472">Membrane</keyword>
<dbReference type="RefSeq" id="WP_284826088.1">
    <property type="nucleotide sequence ID" value="NZ_JASOOY020000027.1"/>
</dbReference>
<evidence type="ECO:0000256" key="6">
    <source>
        <dbReference type="SAM" id="Phobius"/>
    </source>
</evidence>
<evidence type="ECO:0000256" key="3">
    <source>
        <dbReference type="ARBA" id="ARBA00022692"/>
    </source>
</evidence>
<gene>
    <name evidence="7" type="ORF">QP460_007230</name>
</gene>
<feature type="transmembrane region" description="Helical" evidence="6">
    <location>
        <begin position="160"/>
        <end position="180"/>
    </location>
</feature>
<dbReference type="EMBL" id="JASOOY020000027">
    <property type="protein sequence ID" value="MEO3717375.1"/>
    <property type="molecule type" value="Genomic_DNA"/>
</dbReference>
<sequence>MSRLKNVLKTGNSSWLRSIILVALVIAGIVLTVRNWDSVVQGLQILADVDAKWLFISIFSVAFSLYAMAEVMRLLLRAGDVKAATRRSTNALTLASNAWAVTVPGGAAFSTALQIKRMMQWGASAVLVSWFVLFSGALSFLGLAFLGLGSLFFVGQGGTTAVLIAMAIVVLLATILLWRISQNPAFLNKAGTWCLRVFNKIRKKPADTDVDRLEESIKQLTSVKLPVQTLALSFTWSFINWVAEIVCLYAAIRAVGVDDISATKVLLAFVTGKLAGFIQATPGGIGTVEAALTAALIAGGTTGAEAFAAVLVYRIVSFVLVAIVGWIIYALGFDHKDQPEHQPVADR</sequence>
<evidence type="ECO:0000256" key="1">
    <source>
        <dbReference type="ARBA" id="ARBA00004651"/>
    </source>
</evidence>
<dbReference type="PANTHER" id="PTHR39087:SF2">
    <property type="entry name" value="UPF0104 MEMBRANE PROTEIN MJ1595"/>
    <property type="match status" value="1"/>
</dbReference>
<evidence type="ECO:0000256" key="2">
    <source>
        <dbReference type="ARBA" id="ARBA00022475"/>
    </source>
</evidence>
<evidence type="ECO:0000313" key="8">
    <source>
        <dbReference type="Proteomes" id="UP001223646"/>
    </source>
</evidence>
<feature type="transmembrane region" description="Helical" evidence="6">
    <location>
        <begin position="125"/>
        <end position="154"/>
    </location>
</feature>
<dbReference type="AlphaFoldDB" id="A0AAW9SQD3"/>
<comment type="subcellular location">
    <subcellularLocation>
        <location evidence="1">Cell membrane</location>
        <topology evidence="1">Multi-pass membrane protein</topology>
    </subcellularLocation>
</comment>
<proteinExistence type="predicted"/>
<comment type="caution">
    <text evidence="7">The sequence shown here is derived from an EMBL/GenBank/DDBJ whole genome shotgun (WGS) entry which is preliminary data.</text>
</comment>
<dbReference type="Proteomes" id="UP001223646">
    <property type="component" value="Unassembled WGS sequence"/>
</dbReference>
<reference evidence="7" key="2">
    <citation type="submission" date="2024-05" db="EMBL/GenBank/DDBJ databases">
        <authorList>
            <person name="Wolfe A."/>
        </authorList>
    </citation>
    <scope>NUCLEOTIDE SEQUENCE</scope>
    <source>
        <strain evidence="7">UMB1064</strain>
    </source>
</reference>
<organism evidence="7 8">
    <name type="scientific">Corynebacterium amycolatum</name>
    <dbReference type="NCBI Taxonomy" id="43765"/>
    <lineage>
        <taxon>Bacteria</taxon>
        <taxon>Bacillati</taxon>
        <taxon>Actinomycetota</taxon>
        <taxon>Actinomycetes</taxon>
        <taxon>Mycobacteriales</taxon>
        <taxon>Corynebacteriaceae</taxon>
        <taxon>Corynebacterium</taxon>
    </lineage>
</organism>
<feature type="transmembrane region" description="Helical" evidence="6">
    <location>
        <begin position="311"/>
        <end position="332"/>
    </location>
</feature>
<dbReference type="Pfam" id="PF03706">
    <property type="entry name" value="LPG_synthase_TM"/>
    <property type="match status" value="1"/>
</dbReference>
<dbReference type="InterPro" id="IPR022791">
    <property type="entry name" value="L-PG_synthase/AglD"/>
</dbReference>
<dbReference type="NCBIfam" id="TIGR00374">
    <property type="entry name" value="flippase-like domain"/>
    <property type="match status" value="1"/>
</dbReference>
<dbReference type="PANTHER" id="PTHR39087">
    <property type="entry name" value="UPF0104 MEMBRANE PROTEIN MJ1595"/>
    <property type="match status" value="1"/>
</dbReference>
<keyword evidence="3 6" id="KW-0812">Transmembrane</keyword>
<reference evidence="7" key="1">
    <citation type="submission" date="2023-05" db="EMBL/GenBank/DDBJ databases">
        <authorList>
            <person name="Du J."/>
        </authorList>
    </citation>
    <scope>NUCLEOTIDE SEQUENCE</scope>
    <source>
        <strain evidence="7">UMB1064</strain>
    </source>
</reference>
<accession>A0AAW9SQD3</accession>
<keyword evidence="4 6" id="KW-1133">Transmembrane helix</keyword>
<feature type="transmembrane region" description="Helical" evidence="6">
    <location>
        <begin position="15"/>
        <end position="33"/>
    </location>
</feature>
<feature type="transmembrane region" description="Helical" evidence="6">
    <location>
        <begin position="53"/>
        <end position="76"/>
    </location>
</feature>
<feature type="transmembrane region" description="Helical" evidence="6">
    <location>
        <begin position="230"/>
        <end position="252"/>
    </location>
</feature>
<protein>
    <submittedName>
        <fullName evidence="7">YbhN family protein</fullName>
    </submittedName>
</protein>